<dbReference type="Pfam" id="PF00005">
    <property type="entry name" value="ABC_tran"/>
    <property type="match status" value="1"/>
</dbReference>
<keyword evidence="2" id="KW-0547">Nucleotide-binding</keyword>
<dbReference type="InterPro" id="IPR050093">
    <property type="entry name" value="ABC_SmlMolc_Importer"/>
</dbReference>
<dbReference type="SUPFAM" id="SSF52540">
    <property type="entry name" value="P-loop containing nucleoside triphosphate hydrolases"/>
    <property type="match status" value="1"/>
</dbReference>
<dbReference type="SMART" id="SM00382">
    <property type="entry name" value="AAA"/>
    <property type="match status" value="1"/>
</dbReference>
<reference evidence="7" key="1">
    <citation type="journal article" date="2019" name="Int. J. Syst. Evol. Microbiol.">
        <title>The Global Catalogue of Microorganisms (GCM) 10K type strain sequencing project: providing services to taxonomists for standard genome sequencing and annotation.</title>
        <authorList>
            <consortium name="The Broad Institute Genomics Platform"/>
            <consortium name="The Broad Institute Genome Sequencing Center for Infectious Disease"/>
            <person name="Wu L."/>
            <person name="Ma J."/>
        </authorList>
    </citation>
    <scope>NUCLEOTIDE SEQUENCE [LARGE SCALE GENOMIC DNA]</scope>
    <source>
        <strain evidence="7">CCUG 49679</strain>
    </source>
</reference>
<name>A0ABV8XFQ6_9GAMM</name>
<dbReference type="RefSeq" id="WP_246941049.1">
    <property type="nucleotide sequence ID" value="NZ_JAKGAK010000006.1"/>
</dbReference>
<dbReference type="PANTHER" id="PTHR42781">
    <property type="entry name" value="SPERMIDINE/PUTRESCINE IMPORT ATP-BINDING PROTEIN POTA"/>
    <property type="match status" value="1"/>
</dbReference>
<evidence type="ECO:0000256" key="4">
    <source>
        <dbReference type="SAM" id="MobiDB-lite"/>
    </source>
</evidence>
<dbReference type="Gene3D" id="3.40.50.300">
    <property type="entry name" value="P-loop containing nucleotide triphosphate hydrolases"/>
    <property type="match status" value="1"/>
</dbReference>
<dbReference type="InterPro" id="IPR027417">
    <property type="entry name" value="P-loop_NTPase"/>
</dbReference>
<protein>
    <submittedName>
        <fullName evidence="6">ABC transporter ATP-binding protein</fullName>
    </submittedName>
</protein>
<dbReference type="Proteomes" id="UP001596015">
    <property type="component" value="Unassembled WGS sequence"/>
</dbReference>
<evidence type="ECO:0000256" key="2">
    <source>
        <dbReference type="ARBA" id="ARBA00022741"/>
    </source>
</evidence>
<evidence type="ECO:0000313" key="6">
    <source>
        <dbReference type="EMBL" id="MFC4416847.1"/>
    </source>
</evidence>
<comment type="caution">
    <text evidence="6">The sequence shown here is derived from an EMBL/GenBank/DDBJ whole genome shotgun (WGS) entry which is preliminary data.</text>
</comment>
<dbReference type="InterPro" id="IPR003439">
    <property type="entry name" value="ABC_transporter-like_ATP-bd"/>
</dbReference>
<evidence type="ECO:0000259" key="5">
    <source>
        <dbReference type="SMART" id="SM00382"/>
    </source>
</evidence>
<dbReference type="PANTHER" id="PTHR42781:SF4">
    <property type="entry name" value="SPERMIDINE_PUTRESCINE IMPORT ATP-BINDING PROTEIN POTA"/>
    <property type="match status" value="1"/>
</dbReference>
<evidence type="ECO:0000256" key="1">
    <source>
        <dbReference type="ARBA" id="ARBA00022448"/>
    </source>
</evidence>
<feature type="domain" description="AAA+ ATPase" evidence="5">
    <location>
        <begin position="68"/>
        <end position="251"/>
    </location>
</feature>
<dbReference type="PROSITE" id="PS00211">
    <property type="entry name" value="ABC_TRANSPORTER_1"/>
    <property type="match status" value="1"/>
</dbReference>
<accession>A0ABV8XFQ6</accession>
<organism evidence="6 7">
    <name type="scientific">Chromohalobacter beijerinckii</name>
    <dbReference type="NCBI Taxonomy" id="86179"/>
    <lineage>
        <taxon>Bacteria</taxon>
        <taxon>Pseudomonadati</taxon>
        <taxon>Pseudomonadota</taxon>
        <taxon>Gammaproteobacteria</taxon>
        <taxon>Oceanospirillales</taxon>
        <taxon>Halomonadaceae</taxon>
        <taxon>Chromohalobacter</taxon>
    </lineage>
</organism>
<keyword evidence="1" id="KW-0813">Transport</keyword>
<sequence>MSSAPAPLSTPDATPASPETAVAERSTVSDSLVAEPPSADSRYLRLQGLSKRFGTTSVFEGIEADIARGEFVTLLGPSGCGKSTLLRAIAGLTAVDAGHVEVDGETITHLPPQKRGIGMVFQHYALFPNMTVFDNVAFGLRMHKVPSAERQQRVDETLSLVELETHAHKHPHQLSGGQRQRVALARSLVLEPRILLMDEPLSALDARIRQHLREQLRNIQQQLGLTTLFVTHDQEEALMMSDRIFLMGKGNILQKGDGEALYTRPESQEVAGFMGAYNCLDAQQASSLLGYEADAAQVVFRPEALYLKSTTDEINDPTMTSNLGPGCGGVIVQRRLLGNVIRYRVECQGFALHVDALNRGARYLLPEGANVMVHADLEEARIL</sequence>
<evidence type="ECO:0000256" key="3">
    <source>
        <dbReference type="ARBA" id="ARBA00022840"/>
    </source>
</evidence>
<evidence type="ECO:0000313" key="7">
    <source>
        <dbReference type="Proteomes" id="UP001596015"/>
    </source>
</evidence>
<dbReference type="GO" id="GO:0005524">
    <property type="term" value="F:ATP binding"/>
    <property type="evidence" value="ECO:0007669"/>
    <property type="project" value="UniProtKB-KW"/>
</dbReference>
<proteinExistence type="predicted"/>
<feature type="region of interest" description="Disordered" evidence="4">
    <location>
        <begin position="1"/>
        <end position="34"/>
    </location>
</feature>
<keyword evidence="7" id="KW-1185">Reference proteome</keyword>
<dbReference type="EMBL" id="JBHSEO010000055">
    <property type="protein sequence ID" value="MFC4416847.1"/>
    <property type="molecule type" value="Genomic_DNA"/>
</dbReference>
<dbReference type="InterPro" id="IPR017871">
    <property type="entry name" value="ABC_transporter-like_CS"/>
</dbReference>
<dbReference type="InterPro" id="IPR003593">
    <property type="entry name" value="AAA+_ATPase"/>
</dbReference>
<gene>
    <name evidence="6" type="ORF">ACFO0E_10550</name>
</gene>
<keyword evidence="3 6" id="KW-0067">ATP-binding</keyword>